<dbReference type="EMBL" id="JAHRHJ020000008">
    <property type="protein sequence ID" value="KAH9304740.1"/>
    <property type="molecule type" value="Genomic_DNA"/>
</dbReference>
<evidence type="ECO:0000313" key="5">
    <source>
        <dbReference type="Proteomes" id="UP000824469"/>
    </source>
</evidence>
<dbReference type="InterPro" id="IPR043003">
    <property type="entry name" value="FANCL_d3_sf"/>
</dbReference>
<proteinExistence type="predicted"/>
<dbReference type="Gene3D" id="3.10.110.10">
    <property type="entry name" value="Ubiquitin Conjugating Enzyme"/>
    <property type="match status" value="1"/>
</dbReference>
<evidence type="ECO:0000259" key="3">
    <source>
        <dbReference type="Pfam" id="PF18891"/>
    </source>
</evidence>
<feature type="domain" description="FANCL UBC-like" evidence="3">
    <location>
        <begin position="194"/>
        <end position="290"/>
    </location>
</feature>
<comment type="caution">
    <text evidence="4">The sequence shown here is derived from an EMBL/GenBank/DDBJ whole genome shotgun (WGS) entry which is preliminary data.</text>
</comment>
<dbReference type="CDD" id="cd23831">
    <property type="entry name" value="DRWD-N_FANCL"/>
    <property type="match status" value="1"/>
</dbReference>
<keyword evidence="5" id="KW-1185">Reference proteome</keyword>
<dbReference type="GO" id="GO:0036297">
    <property type="term" value="P:interstrand cross-link repair"/>
    <property type="evidence" value="ECO:0007669"/>
    <property type="project" value="InterPro"/>
</dbReference>
<dbReference type="InterPro" id="IPR019162">
    <property type="entry name" value="FancL_WD-rpt_cont_dom"/>
</dbReference>
<protein>
    <submittedName>
        <fullName evidence="4">Uncharacterized protein</fullName>
    </submittedName>
</protein>
<evidence type="ECO:0000259" key="1">
    <source>
        <dbReference type="Pfam" id="PF09765"/>
    </source>
</evidence>
<dbReference type="Gene3D" id="3.10.110.20">
    <property type="entry name" value="RWD domain-like"/>
    <property type="match status" value="1"/>
</dbReference>
<accession>A0AA38CPX3</accession>
<dbReference type="GO" id="GO:0043240">
    <property type="term" value="C:Fanconi anaemia nuclear complex"/>
    <property type="evidence" value="ECO:0007669"/>
    <property type="project" value="InterPro"/>
</dbReference>
<evidence type="ECO:0000259" key="2">
    <source>
        <dbReference type="Pfam" id="PF18890"/>
    </source>
</evidence>
<feature type="domain" description="Fanconi anemia complex subunit FancL WD-repeat containing" evidence="1">
    <location>
        <begin position="3"/>
        <end position="89"/>
    </location>
</feature>
<dbReference type="GO" id="GO:0061630">
    <property type="term" value="F:ubiquitin protein ligase activity"/>
    <property type="evidence" value="ECO:0007669"/>
    <property type="project" value="TreeGrafter"/>
</dbReference>
<gene>
    <name evidence="4" type="ORF">KI387_009144</name>
</gene>
<feature type="domain" description="FANCL UBC-like" evidence="2">
    <location>
        <begin position="104"/>
        <end position="192"/>
    </location>
</feature>
<reference evidence="4 5" key="1">
    <citation type="journal article" date="2021" name="Nat. Plants">
        <title>The Taxus genome provides insights into paclitaxel biosynthesis.</title>
        <authorList>
            <person name="Xiong X."/>
            <person name="Gou J."/>
            <person name="Liao Q."/>
            <person name="Li Y."/>
            <person name="Zhou Q."/>
            <person name="Bi G."/>
            <person name="Li C."/>
            <person name="Du R."/>
            <person name="Wang X."/>
            <person name="Sun T."/>
            <person name="Guo L."/>
            <person name="Liang H."/>
            <person name="Lu P."/>
            <person name="Wu Y."/>
            <person name="Zhang Z."/>
            <person name="Ro D.K."/>
            <person name="Shang Y."/>
            <person name="Huang S."/>
            <person name="Yan J."/>
        </authorList>
    </citation>
    <scope>NUCLEOTIDE SEQUENCE [LARGE SCALE GENOMIC DNA]</scope>
    <source>
        <strain evidence="4">Ta-2019</strain>
    </source>
</reference>
<sequence>MEPTLLPLNEEMTAFHTFFSINGREFSFNIVNVSPSSQGGKSFLKNAKLEADWELKSLLAGLEPLVQQRLNKSTTVGSFTLEMKDILERIVGGVKSQVSWPSADFYRRVYSEIEAVGWEHVVNLGEDLTSVHFRVFDEGAREHVLEIGLPSKYPEVEPAVSSELPSAFELEWSKEATLKHALDQFNELIKKFQDFWHVMEDIDMNVWVMEPVRPSRASSFRRIALGGHCSLSLTMNAFSPRFMPECRFFGSDLAIAPLRKKWNNNIGRWKADRMLRENLEDVLEITFPSPQDSIQEDISAECGICYAFRLPNVPILSMFIILKMVKMPLTQKGSESSEGVLILFEVEISTKKWKQGIRDMACREDAGEIEEERFYKLEADVASLSKDVGNISLATRKLESIGLLTEKLGNSTI</sequence>
<organism evidence="4 5">
    <name type="scientific">Taxus chinensis</name>
    <name type="common">Chinese yew</name>
    <name type="synonym">Taxus wallichiana var. chinensis</name>
    <dbReference type="NCBI Taxonomy" id="29808"/>
    <lineage>
        <taxon>Eukaryota</taxon>
        <taxon>Viridiplantae</taxon>
        <taxon>Streptophyta</taxon>
        <taxon>Embryophyta</taxon>
        <taxon>Tracheophyta</taxon>
        <taxon>Spermatophyta</taxon>
        <taxon>Pinopsida</taxon>
        <taxon>Pinidae</taxon>
        <taxon>Conifers II</taxon>
        <taxon>Cupressales</taxon>
        <taxon>Taxaceae</taxon>
        <taxon>Taxus</taxon>
    </lineage>
</organism>
<dbReference type="InterPro" id="IPR044037">
    <property type="entry name" value="FANCL_d3"/>
</dbReference>
<dbReference type="OMA" id="NRPFHAK"/>
<dbReference type="InterPro" id="IPR043898">
    <property type="entry name" value="FANCL_d2"/>
</dbReference>
<dbReference type="InterPro" id="IPR026848">
    <property type="entry name" value="Fancl"/>
</dbReference>
<dbReference type="AlphaFoldDB" id="A0AA38CPX3"/>
<dbReference type="PANTHER" id="PTHR13206:SF0">
    <property type="entry name" value="E3 UBIQUITIN-PROTEIN LIGASE FANCL"/>
    <property type="match status" value="1"/>
</dbReference>
<dbReference type="Pfam" id="PF18890">
    <property type="entry name" value="FANCL_d2"/>
    <property type="match status" value="1"/>
</dbReference>
<dbReference type="Pfam" id="PF18891">
    <property type="entry name" value="FANCL_d3"/>
    <property type="match status" value="1"/>
</dbReference>
<dbReference type="Pfam" id="PF09765">
    <property type="entry name" value="FANCL_d1"/>
    <property type="match status" value="1"/>
</dbReference>
<dbReference type="GO" id="GO:0006513">
    <property type="term" value="P:protein monoubiquitination"/>
    <property type="evidence" value="ECO:0007669"/>
    <property type="project" value="TreeGrafter"/>
</dbReference>
<dbReference type="CDD" id="cd23832">
    <property type="entry name" value="DRWD-C_FANCL"/>
    <property type="match status" value="1"/>
</dbReference>
<dbReference type="InterPro" id="IPR016135">
    <property type="entry name" value="UBQ-conjugating_enzyme/RWD"/>
</dbReference>
<dbReference type="Proteomes" id="UP000824469">
    <property type="component" value="Unassembled WGS sequence"/>
</dbReference>
<dbReference type="PANTHER" id="PTHR13206">
    <property type="entry name" value="UBIQUITIN LIGASE PROTEIN PHF9 FANCONI ANEMIA GROUP L PROTEIN"/>
    <property type="match status" value="1"/>
</dbReference>
<evidence type="ECO:0000313" key="4">
    <source>
        <dbReference type="EMBL" id="KAH9304740.1"/>
    </source>
</evidence>
<dbReference type="CDD" id="cd23786">
    <property type="entry name" value="ELF_FANCL"/>
    <property type="match status" value="1"/>
</dbReference>
<name>A0AA38CPX3_TAXCH</name>